<dbReference type="EMBL" id="LHXP01000088">
    <property type="protein sequence ID" value="KXA92171.1"/>
    <property type="molecule type" value="Genomic_DNA"/>
</dbReference>
<organism evidence="1 2">
    <name type="scientific">candidate division MSBL1 archaeon SCGC-AAA259E22</name>
    <dbReference type="NCBI Taxonomy" id="1698265"/>
    <lineage>
        <taxon>Archaea</taxon>
        <taxon>Methanobacteriati</taxon>
        <taxon>Methanobacteriota</taxon>
        <taxon>candidate division MSBL1</taxon>
    </lineage>
</organism>
<dbReference type="InterPro" id="IPR038437">
    <property type="entry name" value="GINS_Psf3_sf"/>
</dbReference>
<keyword evidence="2" id="KW-1185">Reference proteome</keyword>
<sequence length="172" mass="19866">MKKVEVIQDFPEVELVGRKLGPFKEGEEVEMRPWEASVLEERDFVRPVRDFSLTGVRKALIREEKSSRLEELPSSFYRTVSREVRRLREGGEVEKAEELEEAIESLVDFRIQKLARMIISSVDLGDIPAEEQVLANFLSQPLTVWEGSIGRVFEKNIDKEVGVHAKKVRRNI</sequence>
<evidence type="ECO:0008006" key="3">
    <source>
        <dbReference type="Google" id="ProtNLM"/>
    </source>
</evidence>
<comment type="caution">
    <text evidence="1">The sequence shown here is derived from an EMBL/GenBank/DDBJ whole genome shotgun (WGS) entry which is preliminary data.</text>
</comment>
<evidence type="ECO:0000313" key="1">
    <source>
        <dbReference type="EMBL" id="KXA92171.1"/>
    </source>
</evidence>
<evidence type="ECO:0000313" key="2">
    <source>
        <dbReference type="Proteomes" id="UP000070657"/>
    </source>
</evidence>
<proteinExistence type="predicted"/>
<gene>
    <name evidence="1" type="ORF">AKJ66_04585</name>
</gene>
<reference evidence="1 2" key="1">
    <citation type="journal article" date="2016" name="Sci. Rep.">
        <title>Metabolic traits of an uncultured archaeal lineage -MSBL1- from brine pools of the Red Sea.</title>
        <authorList>
            <person name="Mwirichia R."/>
            <person name="Alam I."/>
            <person name="Rashid M."/>
            <person name="Vinu M."/>
            <person name="Ba-Alawi W."/>
            <person name="Anthony Kamau A."/>
            <person name="Kamanda Ngugi D."/>
            <person name="Goker M."/>
            <person name="Klenk H.P."/>
            <person name="Bajic V."/>
            <person name="Stingl U."/>
        </authorList>
    </citation>
    <scope>NUCLEOTIDE SEQUENCE [LARGE SCALE GENOMIC DNA]</scope>
    <source>
        <strain evidence="1">SCGC-AAA259E22</strain>
    </source>
</reference>
<dbReference type="Proteomes" id="UP000070657">
    <property type="component" value="Unassembled WGS sequence"/>
</dbReference>
<accession>A0A133UDA3</accession>
<protein>
    <recommendedName>
        <fullName evidence="3">GINS subunit domain-containing protein</fullName>
    </recommendedName>
</protein>
<dbReference type="Gene3D" id="1.20.58.2050">
    <property type="match status" value="1"/>
</dbReference>
<dbReference type="AlphaFoldDB" id="A0A133UDA3"/>
<name>A0A133UDA3_9EURY</name>